<proteinExistence type="predicted"/>
<evidence type="ECO:0000313" key="2">
    <source>
        <dbReference type="Proteomes" id="UP001054837"/>
    </source>
</evidence>
<protein>
    <submittedName>
        <fullName evidence="1">Uncharacterized protein</fullName>
    </submittedName>
</protein>
<comment type="caution">
    <text evidence="1">The sequence shown here is derived from an EMBL/GenBank/DDBJ whole genome shotgun (WGS) entry which is preliminary data.</text>
</comment>
<organism evidence="1 2">
    <name type="scientific">Caerostris darwini</name>
    <dbReference type="NCBI Taxonomy" id="1538125"/>
    <lineage>
        <taxon>Eukaryota</taxon>
        <taxon>Metazoa</taxon>
        <taxon>Ecdysozoa</taxon>
        <taxon>Arthropoda</taxon>
        <taxon>Chelicerata</taxon>
        <taxon>Arachnida</taxon>
        <taxon>Araneae</taxon>
        <taxon>Araneomorphae</taxon>
        <taxon>Entelegynae</taxon>
        <taxon>Araneoidea</taxon>
        <taxon>Araneidae</taxon>
        <taxon>Caerostris</taxon>
    </lineage>
</organism>
<name>A0AAV4MW45_9ARAC</name>
<gene>
    <name evidence="1" type="ORF">CDAR_572011</name>
</gene>
<reference evidence="1 2" key="1">
    <citation type="submission" date="2021-06" db="EMBL/GenBank/DDBJ databases">
        <title>Caerostris darwini draft genome.</title>
        <authorList>
            <person name="Kono N."/>
            <person name="Arakawa K."/>
        </authorList>
    </citation>
    <scope>NUCLEOTIDE SEQUENCE [LARGE SCALE GENOMIC DNA]</scope>
</reference>
<keyword evidence="2" id="KW-1185">Reference proteome</keyword>
<accession>A0AAV4MW45</accession>
<sequence>MDEFKIIQFVIHKSFGQHFFLLSENRKSNVTPRHFHSSVKKVPTTNVYHPLGKPLARPLSPPSRTSQSKMSLFERCGSTNPSFQPPKKKDFISSDDYWPSANQDVRPPSRGGGAIFLFSGQMPREKFSLERCRYYRWRVLINGIAGKMERSLAWKH</sequence>
<dbReference type="AlphaFoldDB" id="A0AAV4MW45"/>
<dbReference type="Proteomes" id="UP001054837">
    <property type="component" value="Unassembled WGS sequence"/>
</dbReference>
<dbReference type="EMBL" id="BPLQ01000909">
    <property type="protein sequence ID" value="GIX76161.1"/>
    <property type="molecule type" value="Genomic_DNA"/>
</dbReference>
<evidence type="ECO:0000313" key="1">
    <source>
        <dbReference type="EMBL" id="GIX76161.1"/>
    </source>
</evidence>